<sequence length="811" mass="93712">MRITLLILVTLIFCSCSRKQVEAKAVHQPTIFKKAEPVWAKGRETEMNLTLGFKGTFKMIDPDDPVLKITGSTLYRVSVNGKYLGYGPARASHGYYRVDEYDLSPYLKKGENVIAIEVTGYNVNSLYVLDQPSFLQAEILNGDKVLLATERSKSKVTGRSRSFEAFELDSRVQKVRRYSSQRPFMEYYRLEESSDDWKTVSNSSSNKVGLAVCSVKKLLYRNLELPDFRVTRPQSTIYRGHIRWEKKEEYRKNATGKFIEGFSEDTHTVTPSLTIQDMHTQSLEEVDEDDITESLGTNQFYTLDFGTNLSGFIGSKITCTEPSTVYFTFDELLLDGEVNPKERMPSINNVIVYELEPGTYELESFEAYTFRFLRMTVVKGTCQVQDAYIREYAYPENESAMYQSDDPALNKIYEACKQTFRQNSVDLFMDCPSRERAGWLCDSRFMAIVEKDFTGRDDIAYNYYQNYRLYTPFDNLPKGMIPMVYPADNRNGNFIPNWALWFVIQVSEYAERGGDPRLVEDLRPRIMELLDYFAPFENEDGLLENLKGWKFVEWSKANEFVNGVNYPTNALYSKALMEASKLYDTPELGTKSQKIAQAIREQSFNGEFFVDNAIRDAEGKLKPTSNISEVGQYYAFFFELATPREYPELWKKLVTAFGPDRNDISIYPNVFKANAFIGNYLRMEILYRYGLSDQMLQEMKGYFLSMAELTGTLWEHMDTHASCNHGFASYLGHLLYQGALGIRNIDYIRKEVTVRFDETYLTACQGSIPVGKERIYLKWERSGDKLKYVLELPEEYTVKIENPEGFEVIER</sequence>
<evidence type="ECO:0000259" key="1">
    <source>
        <dbReference type="Pfam" id="PF17389"/>
    </source>
</evidence>
<gene>
    <name evidence="2" type="ORF">FKX85_20595</name>
</gene>
<dbReference type="Pfam" id="PF17389">
    <property type="entry name" value="Bac_rhamnosid6H"/>
    <property type="match status" value="1"/>
</dbReference>
<dbReference type="Proteomes" id="UP000316614">
    <property type="component" value="Chromosome"/>
</dbReference>
<evidence type="ECO:0000313" key="3">
    <source>
        <dbReference type="Proteomes" id="UP000316614"/>
    </source>
</evidence>
<dbReference type="InterPro" id="IPR012341">
    <property type="entry name" value="6hp_glycosidase-like_sf"/>
</dbReference>
<evidence type="ECO:0000313" key="2">
    <source>
        <dbReference type="EMBL" id="QDH81296.1"/>
    </source>
</evidence>
<dbReference type="AlphaFoldDB" id="A0A514CN97"/>
<dbReference type="PANTHER" id="PTHR34987:SF2">
    <property type="entry name" value="B, PUTATIVE (AFU_ORTHOLOGUE AFUA_7G05040)-RELATED"/>
    <property type="match status" value="1"/>
</dbReference>
<dbReference type="GO" id="GO:0005975">
    <property type="term" value="P:carbohydrate metabolic process"/>
    <property type="evidence" value="ECO:0007669"/>
    <property type="project" value="InterPro"/>
</dbReference>
<dbReference type="RefSeq" id="WP_141616510.1">
    <property type="nucleotide sequence ID" value="NZ_CP041253.1"/>
</dbReference>
<dbReference type="OrthoDB" id="9815108at2"/>
<name>A0A514CN97_9BACT</name>
<dbReference type="Gene3D" id="2.60.420.10">
    <property type="entry name" value="Maltose phosphorylase, domain 3"/>
    <property type="match status" value="1"/>
</dbReference>
<dbReference type="Gene3D" id="2.60.120.260">
    <property type="entry name" value="Galactose-binding domain-like"/>
    <property type="match status" value="2"/>
</dbReference>
<dbReference type="SUPFAM" id="SSF48208">
    <property type="entry name" value="Six-hairpin glycosidases"/>
    <property type="match status" value="1"/>
</dbReference>
<dbReference type="InterPro" id="IPR008979">
    <property type="entry name" value="Galactose-bd-like_sf"/>
</dbReference>
<feature type="domain" description="Alpha-L-rhamnosidase six-hairpin glycosidase" evidence="1">
    <location>
        <begin position="400"/>
        <end position="737"/>
    </location>
</feature>
<protein>
    <submittedName>
        <fullName evidence="2">Bacterial alpha-L-rhamnosidase</fullName>
    </submittedName>
</protein>
<dbReference type="InterPro" id="IPR035396">
    <property type="entry name" value="Bac_rhamnosid6H"/>
</dbReference>
<dbReference type="PANTHER" id="PTHR34987">
    <property type="entry name" value="C, PUTATIVE (AFU_ORTHOLOGUE AFUA_3G02880)-RELATED"/>
    <property type="match status" value="1"/>
</dbReference>
<proteinExistence type="predicted"/>
<reference evidence="2 3" key="1">
    <citation type="submission" date="2019-06" db="EMBL/GenBank/DDBJ databases">
        <title>Echinicola alkalisoli sp. nov. isolated from saline soil.</title>
        <authorList>
            <person name="Sun J.-Q."/>
            <person name="Xu L."/>
        </authorList>
    </citation>
    <scope>NUCLEOTIDE SEQUENCE [LARGE SCALE GENOMIC DNA]</scope>
    <source>
        <strain evidence="2 3">LN3S3</strain>
    </source>
</reference>
<keyword evidence="3" id="KW-1185">Reference proteome</keyword>
<dbReference type="KEGG" id="echi:FKX85_20595"/>
<dbReference type="InterPro" id="IPR008928">
    <property type="entry name" value="6-hairpin_glycosidase_sf"/>
</dbReference>
<dbReference type="PROSITE" id="PS51257">
    <property type="entry name" value="PROKAR_LIPOPROTEIN"/>
    <property type="match status" value="1"/>
</dbReference>
<organism evidence="2 3">
    <name type="scientific">Echinicola soli</name>
    <dbReference type="NCBI Taxonomy" id="2591634"/>
    <lineage>
        <taxon>Bacteria</taxon>
        <taxon>Pseudomonadati</taxon>
        <taxon>Bacteroidota</taxon>
        <taxon>Cytophagia</taxon>
        <taxon>Cytophagales</taxon>
        <taxon>Cyclobacteriaceae</taxon>
        <taxon>Echinicola</taxon>
    </lineage>
</organism>
<dbReference type="SUPFAM" id="SSF49785">
    <property type="entry name" value="Galactose-binding domain-like"/>
    <property type="match status" value="1"/>
</dbReference>
<dbReference type="Gene3D" id="1.50.10.10">
    <property type="match status" value="1"/>
</dbReference>
<accession>A0A514CN97</accession>
<dbReference type="EMBL" id="CP041253">
    <property type="protein sequence ID" value="QDH81296.1"/>
    <property type="molecule type" value="Genomic_DNA"/>
</dbReference>